<evidence type="ECO:0000256" key="7">
    <source>
        <dbReference type="PIRNR" id="PIRNR031057"/>
    </source>
</evidence>
<comment type="caution">
    <text evidence="9">The sequence shown here is derived from an EMBL/GenBank/DDBJ whole genome shotgun (WGS) entry which is preliminary data.</text>
</comment>
<organism evidence="9 10">
    <name type="scientific">Cercophora samala</name>
    <dbReference type="NCBI Taxonomy" id="330535"/>
    <lineage>
        <taxon>Eukaryota</taxon>
        <taxon>Fungi</taxon>
        <taxon>Dikarya</taxon>
        <taxon>Ascomycota</taxon>
        <taxon>Pezizomycotina</taxon>
        <taxon>Sordariomycetes</taxon>
        <taxon>Sordariomycetidae</taxon>
        <taxon>Sordariales</taxon>
        <taxon>Lasiosphaeriaceae</taxon>
        <taxon>Cercophora</taxon>
    </lineage>
</organism>
<keyword evidence="4 7" id="KW-0547">Nucleotide-binding</keyword>
<dbReference type="EMBL" id="JAULSY010000035">
    <property type="protein sequence ID" value="KAK0670101.1"/>
    <property type="molecule type" value="Genomic_DNA"/>
</dbReference>
<dbReference type="GO" id="GO:0006772">
    <property type="term" value="P:thiamine metabolic process"/>
    <property type="evidence" value="ECO:0007669"/>
    <property type="project" value="InterPro"/>
</dbReference>
<keyword evidence="10" id="KW-1185">Reference proteome</keyword>
<dbReference type="AlphaFoldDB" id="A0AA40DDV3"/>
<comment type="similarity">
    <text evidence="2 7">Belongs to the thiamine pyrophosphokinase family.</text>
</comment>
<dbReference type="Gene3D" id="3.40.50.10240">
    <property type="entry name" value="Thiamin pyrophosphokinase, catalytic domain"/>
    <property type="match status" value="1"/>
</dbReference>
<evidence type="ECO:0000256" key="6">
    <source>
        <dbReference type="ARBA" id="ARBA00022840"/>
    </source>
</evidence>
<keyword evidence="5 7" id="KW-0418">Kinase</keyword>
<dbReference type="PANTHER" id="PTHR13622">
    <property type="entry name" value="THIAMIN PYROPHOSPHOKINASE"/>
    <property type="match status" value="1"/>
</dbReference>
<dbReference type="Pfam" id="PF04263">
    <property type="entry name" value="TPK_catalytic"/>
    <property type="match status" value="1"/>
</dbReference>
<feature type="domain" description="Thiamin pyrophosphokinase thiamin-binding" evidence="8">
    <location>
        <begin position="192"/>
        <end position="266"/>
    </location>
</feature>
<dbReference type="NCBIfam" id="TIGR01378">
    <property type="entry name" value="thi_PPkinase"/>
    <property type="match status" value="1"/>
</dbReference>
<keyword evidence="3 7" id="KW-0808">Transferase</keyword>
<dbReference type="InterPro" id="IPR007371">
    <property type="entry name" value="TPK_catalytic"/>
</dbReference>
<comment type="pathway">
    <text evidence="1 7">Cofactor biosynthesis; thiamine diphosphate biosynthesis; thiamine diphosphate from thiamine: step 1/1.</text>
</comment>
<evidence type="ECO:0000256" key="1">
    <source>
        <dbReference type="ARBA" id="ARBA00005078"/>
    </source>
</evidence>
<accession>A0AA40DDV3</accession>
<name>A0AA40DDV3_9PEZI</name>
<dbReference type="GO" id="GO:0009229">
    <property type="term" value="P:thiamine diphosphate biosynthetic process"/>
    <property type="evidence" value="ECO:0007669"/>
    <property type="project" value="UniProtKB-UniRule"/>
</dbReference>
<evidence type="ECO:0000313" key="9">
    <source>
        <dbReference type="EMBL" id="KAK0670101.1"/>
    </source>
</evidence>
<dbReference type="PANTHER" id="PTHR13622:SF8">
    <property type="entry name" value="THIAMIN PYROPHOSPHOKINASE 1"/>
    <property type="match status" value="1"/>
</dbReference>
<dbReference type="InterPro" id="IPR016966">
    <property type="entry name" value="Thiamin_pyrophosphokinase_euk"/>
</dbReference>
<evidence type="ECO:0000256" key="5">
    <source>
        <dbReference type="ARBA" id="ARBA00022777"/>
    </source>
</evidence>
<dbReference type="SUPFAM" id="SSF63999">
    <property type="entry name" value="Thiamin pyrophosphokinase, catalytic domain"/>
    <property type="match status" value="1"/>
</dbReference>
<dbReference type="GO" id="GO:0005524">
    <property type="term" value="F:ATP binding"/>
    <property type="evidence" value="ECO:0007669"/>
    <property type="project" value="UniProtKB-UniRule"/>
</dbReference>
<sequence>MAACSPQEKKASPIIEWNPADIIRPPSNDALPDYALLILNQPIHNHVAMIKRLWNHASFRIAADGAANCLHDVAGIHADPSFDDLDVIIGDLDSISQVARNYYETPPRRTNVIYYRDDYSTDFAKAVEHTRARYPPSPKGKDIVVVGSLGGRVDHGISQLHHLYMFQSDPNYNEGKMYFFSGESLTFMLKAGRKHVIRVRDGPAGDKDVFAKWVGILPVKEPSRITTKGLEWDVTDWPTEFGGQMSTSNHILPETRVIEVEATKDVLFTMSLRQM</sequence>
<protein>
    <recommendedName>
        <fullName evidence="7">Thiamine pyrophosphokinase</fullName>
        <ecNumber evidence="7">2.7.6.2</ecNumber>
    </recommendedName>
</protein>
<dbReference type="SUPFAM" id="SSF63862">
    <property type="entry name" value="Thiamin pyrophosphokinase, substrate-binding domain"/>
    <property type="match status" value="1"/>
</dbReference>
<evidence type="ECO:0000313" key="10">
    <source>
        <dbReference type="Proteomes" id="UP001174997"/>
    </source>
</evidence>
<comment type="catalytic activity">
    <reaction evidence="7">
        <text>thiamine + ATP = thiamine diphosphate + AMP + H(+)</text>
        <dbReference type="Rhea" id="RHEA:11576"/>
        <dbReference type="ChEBI" id="CHEBI:15378"/>
        <dbReference type="ChEBI" id="CHEBI:18385"/>
        <dbReference type="ChEBI" id="CHEBI:30616"/>
        <dbReference type="ChEBI" id="CHEBI:58937"/>
        <dbReference type="ChEBI" id="CHEBI:456215"/>
    </reaction>
</comment>
<dbReference type="InterPro" id="IPR036371">
    <property type="entry name" value="TPK_B1-bd_sf"/>
</dbReference>
<evidence type="ECO:0000256" key="3">
    <source>
        <dbReference type="ARBA" id="ARBA00022679"/>
    </source>
</evidence>
<keyword evidence="6 7" id="KW-0067">ATP-binding</keyword>
<dbReference type="SMART" id="SM00983">
    <property type="entry name" value="TPK_B1_binding"/>
    <property type="match status" value="1"/>
</dbReference>
<dbReference type="Pfam" id="PF04265">
    <property type="entry name" value="TPK_B1_binding"/>
    <property type="match status" value="1"/>
</dbReference>
<dbReference type="InterPro" id="IPR036759">
    <property type="entry name" value="TPK_catalytic_sf"/>
</dbReference>
<dbReference type="CDD" id="cd07995">
    <property type="entry name" value="TPK"/>
    <property type="match status" value="1"/>
</dbReference>
<gene>
    <name evidence="9" type="ORF">QBC41DRAFT_222321</name>
</gene>
<reference evidence="9" key="1">
    <citation type="submission" date="2023-06" db="EMBL/GenBank/DDBJ databases">
        <title>Genome-scale phylogeny and comparative genomics of the fungal order Sordariales.</title>
        <authorList>
            <consortium name="Lawrence Berkeley National Laboratory"/>
            <person name="Hensen N."/>
            <person name="Bonometti L."/>
            <person name="Westerberg I."/>
            <person name="Brannstrom I.O."/>
            <person name="Guillou S."/>
            <person name="Cros-Aarteil S."/>
            <person name="Calhoun S."/>
            <person name="Haridas S."/>
            <person name="Kuo A."/>
            <person name="Mondo S."/>
            <person name="Pangilinan J."/>
            <person name="Riley R."/>
            <person name="Labutti K."/>
            <person name="Andreopoulos B."/>
            <person name="Lipzen A."/>
            <person name="Chen C."/>
            <person name="Yanf M."/>
            <person name="Daum C."/>
            <person name="Ng V."/>
            <person name="Clum A."/>
            <person name="Steindorff A."/>
            <person name="Ohm R."/>
            <person name="Martin F."/>
            <person name="Silar P."/>
            <person name="Natvig D."/>
            <person name="Lalanne C."/>
            <person name="Gautier V."/>
            <person name="Ament-Velasquez S.L."/>
            <person name="Kruys A."/>
            <person name="Hutchinson M.I."/>
            <person name="Powell A.J."/>
            <person name="Barry K."/>
            <person name="Miller A.N."/>
            <person name="Grigoriev I.V."/>
            <person name="Debuchy R."/>
            <person name="Gladieux P."/>
            <person name="Thoren M.H."/>
            <person name="Johannesson H."/>
        </authorList>
    </citation>
    <scope>NUCLEOTIDE SEQUENCE</scope>
    <source>
        <strain evidence="9">CBS 307.81</strain>
    </source>
</reference>
<dbReference type="Proteomes" id="UP001174997">
    <property type="component" value="Unassembled WGS sequence"/>
</dbReference>
<dbReference type="InterPro" id="IPR007373">
    <property type="entry name" value="Thiamin_PyroPKinase_B1-bd"/>
</dbReference>
<dbReference type="GO" id="GO:0004788">
    <property type="term" value="F:thiamine diphosphokinase activity"/>
    <property type="evidence" value="ECO:0007669"/>
    <property type="project" value="UniProtKB-UniRule"/>
</dbReference>
<evidence type="ECO:0000256" key="4">
    <source>
        <dbReference type="ARBA" id="ARBA00022741"/>
    </source>
</evidence>
<dbReference type="InterPro" id="IPR006282">
    <property type="entry name" value="Thi_PPkinase"/>
</dbReference>
<proteinExistence type="inferred from homology"/>
<dbReference type="GO" id="GO:0030975">
    <property type="term" value="F:thiamine binding"/>
    <property type="evidence" value="ECO:0007669"/>
    <property type="project" value="UniProtKB-UniRule"/>
</dbReference>
<evidence type="ECO:0000256" key="2">
    <source>
        <dbReference type="ARBA" id="ARBA00006785"/>
    </source>
</evidence>
<evidence type="ECO:0000259" key="8">
    <source>
        <dbReference type="SMART" id="SM00983"/>
    </source>
</evidence>
<dbReference type="PIRSF" id="PIRSF031057">
    <property type="entry name" value="Thiamin_pyrophosphokinase"/>
    <property type="match status" value="1"/>
</dbReference>
<dbReference type="EC" id="2.7.6.2" evidence="7"/>
<dbReference type="GO" id="GO:0016301">
    <property type="term" value="F:kinase activity"/>
    <property type="evidence" value="ECO:0007669"/>
    <property type="project" value="UniProtKB-UniRule"/>
</dbReference>